<dbReference type="EMBL" id="LN835304">
    <property type="protein sequence ID" value="CRH00315.1"/>
    <property type="molecule type" value="Genomic_DNA"/>
</dbReference>
<dbReference type="VEuPathDB" id="PlasmoDB:PRELSG_0941800"/>
<dbReference type="OrthoDB" id="372378at2759"/>
<organism evidence="3 4">
    <name type="scientific">Plasmodium relictum</name>
    <dbReference type="NCBI Taxonomy" id="85471"/>
    <lineage>
        <taxon>Eukaryota</taxon>
        <taxon>Sar</taxon>
        <taxon>Alveolata</taxon>
        <taxon>Apicomplexa</taxon>
        <taxon>Aconoidasida</taxon>
        <taxon>Haemosporida</taxon>
        <taxon>Plasmodiidae</taxon>
        <taxon>Plasmodium</taxon>
        <taxon>Plasmodium (Haemamoeba)</taxon>
    </lineage>
</organism>
<feature type="coiled-coil region" evidence="1">
    <location>
        <begin position="515"/>
        <end position="542"/>
    </location>
</feature>
<feature type="coiled-coil region" evidence="1">
    <location>
        <begin position="1036"/>
        <end position="1063"/>
    </location>
</feature>
<evidence type="ECO:0000256" key="2">
    <source>
        <dbReference type="SAM" id="MobiDB-lite"/>
    </source>
</evidence>
<keyword evidence="1" id="KW-0175">Coiled coil</keyword>
<feature type="region of interest" description="Disordered" evidence="2">
    <location>
        <begin position="300"/>
        <end position="319"/>
    </location>
</feature>
<dbReference type="Proteomes" id="UP000220158">
    <property type="component" value="Chromosome 9"/>
</dbReference>
<accession>A0A1J1H6N2</accession>
<proteinExistence type="predicted"/>
<keyword evidence="4" id="KW-1185">Reference proteome</keyword>
<dbReference type="GeneID" id="39736431"/>
<protein>
    <submittedName>
        <fullName evidence="3">Uncharacterized protein</fullName>
    </submittedName>
</protein>
<reference evidence="3 4" key="1">
    <citation type="submission" date="2015-04" db="EMBL/GenBank/DDBJ databases">
        <authorList>
            <consortium name="Pathogen Informatics"/>
        </authorList>
    </citation>
    <scope>NUCLEOTIDE SEQUENCE [LARGE SCALE GENOMIC DNA]</scope>
    <source>
        <strain evidence="3 4">SGS1</strain>
    </source>
</reference>
<gene>
    <name evidence="3" type="ORF">PRELSG_0941800</name>
</gene>
<feature type="compositionally biased region" description="Basic and acidic residues" evidence="2">
    <location>
        <begin position="904"/>
        <end position="916"/>
    </location>
</feature>
<dbReference type="RefSeq" id="XP_028533318.1">
    <property type="nucleotide sequence ID" value="XM_028676872.1"/>
</dbReference>
<dbReference type="OMA" id="CPIKNEV"/>
<dbReference type="KEGG" id="prel:PRELSG_0941800"/>
<feature type="compositionally biased region" description="Basic and acidic residues" evidence="2">
    <location>
        <begin position="308"/>
        <end position="319"/>
    </location>
</feature>
<sequence length="1364" mass="162503">MNINYLEDKCTKSTSSKISYNDKAISLNNLKKILLDADVIIDSSKLIIRNNDNFDIQLINNINDSFVEKISNLLLDKKRNIIPEDELIDFVFLIMRERKENYTSKKESRENQLSISNNENVRCPIKDEVSSLIQKINNFYSYFNENTLEEKLTLKRSSLQSEINYKNVIVEDNEAFKKNVIDNNNSMIKESREKSDVLKKKDKNPHISEIENTMRNLLNISISEKESEEFNKYINICIEKRKLNREKDKTSSYANNKNEFNEPININITKEKMKDNNVSSYSNISVIENERNAKLNYVHGKKGLTPSQKERDGSDKKNDLDNLISKIDMNYEEKKKKINNNFSKNYICDDLKSHSSINNHIYRNIKCNDDDNIKKNGKIIDSNETYINNDEKNVLNNENMIMNKNENLKINNKNKMKENTKENYLAYTCNDIYSKESDTLQELYYDKTLLHNNLNLSKDRTTYNLSEISEDKISNNSYDHTSRLIKNKLLISNKSTASNSSYQYITNKNYKMKDCMNIENMNEKKEDTLKNLEIKENKIDENRQYHNKDLIKIHKKKFCYDIINFERNERNLVEESNYTIYDSKEEFTTKKNNYYKNKNYPKLKGDDFIYDKNKKCFINSIEKDIFIHMEQTKEENYNSDHVYDADKKETNSLVLNYKRSIIKDETSQTNEIENNNDTNEINNIKLNRSNYSKLSHDVSRNLNKEEDNSTLEEYANINYFNDECMLNKKENSFNLKLDKYLYKENKIDESLSNYTEKKNSFKKIEKWTSEDKNSEALSECEQKRMIINKSRINELETIKDNFISYSDEQNDYKNDIALYNDNDTYSTDCCLNTFNKKKKHNYNKIKKKLNNNFVNNKDEHNICSNSLSPPYENEIYSIEKEKNFDKNEKREKKSLLNSKNTSNDSEKYPSKEKYEIRSNQSDRCNYLIKSKNEGNMFFDLKKKSEGIVNKFNRDYLERKTESKSKKLNHFKSITNENILNNKTELDDIYNENISNSIENKIKTNILEKANENNFDQKNFLFLKRKEEDDSRLQKWLSKVNSREKEKKKKIQEKKEEAQKKELVDCTFHPTLNTNRMKKMDITKKKEINIYNKEFVKINKNYNKNIFYEGEEIITLNNFYQSEKQNKSRSSSSNNTTTDKKNSIFINNFSYENNNDNCFNKNKNYEDMSTTMIINDMKKNNDQLVDSTRKNKIDRNKILYWRGLKHNEELKKKKYELEKLKEEELKKECVFHPIINDNVKIYLSELPRGYKKTVDRIKKGIEEKKRVNDFLEYRIPNDNINRNEKMEISPFSFDKGFYKVKIKPVYFETKIKISENKIASLAIREDEDPLYIVDIFCKIHAIKNEDKNILCEYILDELKKLHLKN</sequence>
<evidence type="ECO:0000313" key="4">
    <source>
        <dbReference type="Proteomes" id="UP000220158"/>
    </source>
</evidence>
<evidence type="ECO:0000256" key="1">
    <source>
        <dbReference type="SAM" id="Coils"/>
    </source>
</evidence>
<feature type="region of interest" description="Disordered" evidence="2">
    <location>
        <begin position="887"/>
        <end position="916"/>
    </location>
</feature>
<evidence type="ECO:0000313" key="3">
    <source>
        <dbReference type="EMBL" id="CRH00315.1"/>
    </source>
</evidence>
<name>A0A1J1H6N2_PLARL</name>